<proteinExistence type="predicted"/>
<reference evidence="1" key="2">
    <citation type="submission" date="2019-12" db="EMBL/GenBank/DDBJ databases">
        <authorList>
            <person name="Hoang T.H.H."/>
            <person name="Okutani A."/>
        </authorList>
    </citation>
    <scope>NUCLEOTIDE SEQUENCE</scope>
    <source>
        <strain evidence="1">QuyetLC</strain>
    </source>
</reference>
<sequence>MKNDNTLSEEGIDTDKGIVGSIFESMLSDTLSEIKNLDNVKIQKIVENIGKYDKKEFLQRLAALRIPFENRDKAVLLDATTTATLNWLSENNWNFNGLSMSYGKFKKVIQQINQLDSKMAIDPLDNPYIDNIQFYGNHKVMPGINFASSYNLQMMIQSIFLSNRTKLSDEKNRYISILLNDNLMVSTDVCKKCQIPNELPSFTREIFIPNKTKLESYMKLVLLVKKLPGIHEISIMKEDVDLEKQKPFSQNQHLFLTKPYLDTGEGVLILDITSVANALSSKIATIISEVYVFEEMWNDIRKSFKRLKHEKIAENNFAIKLLDERKYKEAIFNIANDKLLIAFGIFGGIEENIDYTEKITSRVELIVEKLNKHNIMNNQLFIIIIVHTLGGSVYISLKLSNIYRNIPMAYFNAMELRAISQVETDDIFLPRFMKAKMQLSEPGLLGAFGEGDFIPAIMFSENDLSFYVADDIDYREMNIHIGIEETSDYYLKAQKKYRECLFYSTFDRNWYTSTKEEFSNRYLVNYTSGQRFQCFIETRNGKIIEVITEKFESSGEIDILFNSFDLVSYWLEQYFSINELSENHVIYLRIEEILEKYYLVDEVNTEEPAINISKTENIIIWNITSPIYQKIGMAKTSSYERKLISELIDTLETSDLDTLDRIFYPEYKKKMTGLLIDDNGKLRVPTHGFQLLKISEYETNQLLDELGEYLKGQGYVYGAIPKKDNLQFCNKIVGFLYSILEREANVFNKNQLLKLLIAQIETLLPVQLRGESSYNNDIALSVQEKDRFFEQLNEDNRNSIATKFLLEYVVASPITGEQNVGKWEIERLLAICSLIIEWAHRSDYFKYNFVDTTMNFLQSNRIGIKKKDFKNVNSAMLASRNLQLANSNLPISENRRYVERVNQLFKSKLDSAFVEAFGYSYEEFNLVIGGLIDTHNNLEKIVWIEEEEELVRKIFNDLDKKISEIKIVSVLNSIALVEREKYLTPPIGFEKLDIFPWRFNRRLSFIRRPLVKYENKYMFGIRNVIHAHKYLMRLIWGGCLKTNSRKMKDVMSKLRNILGDEFNDRVKSILETYPNLQVMKGVSKIGKKRISGENNNTLGDIDVFAINRKQKKLFVIETKDFSFSRNPYELAMEQEKVFIGDKAFLNKHLKRSDWIRKNLKYVIDNYDLEDGKWEIVTMFVVSEHLITKDLVDTKGVKFISLKELDYNMFH</sequence>
<accession>A0A640MJP4</accession>
<gene>
    <name evidence="1" type="ORF">QuyetLC_26980</name>
</gene>
<reference evidence="1" key="1">
    <citation type="submission" date="2019-12" db="EMBL/GenBank/DDBJ databases">
        <title>Epidemiological and comparative genomic analysis of Bacillus anthracis isolated from northern Vietnam.</title>
        <authorList>
            <person name="Hoang T.T.H."/>
            <person name="Dang D.A."/>
            <person name="Pham M.H."/>
            <person name="Luong M.H."/>
            <person name="Tran N.D."/>
            <person name="Nguyen T.H."/>
            <person name="Nguyen T.T."/>
            <person name="Inoue S."/>
            <person name="Morikawa S."/>
            <person name="Okutani A."/>
        </authorList>
    </citation>
    <scope>NUCLEOTIDE SEQUENCE</scope>
    <source>
        <strain evidence="1">QuyetLC</strain>
    </source>
</reference>
<protein>
    <submittedName>
        <fullName evidence="1">Uncharacterized protein</fullName>
    </submittedName>
</protein>
<comment type="caution">
    <text evidence="1">The sequence shown here is derived from an EMBL/GenBank/DDBJ whole genome shotgun (WGS) entry which is preliminary data.</text>
</comment>
<name>A0A640MJP4_BACAN</name>
<evidence type="ECO:0000313" key="1">
    <source>
        <dbReference type="EMBL" id="GEU14274.1"/>
    </source>
</evidence>
<dbReference type="EMBL" id="BLEY01000027">
    <property type="protein sequence ID" value="GEU14274.1"/>
    <property type="molecule type" value="Genomic_DNA"/>
</dbReference>
<dbReference type="AlphaFoldDB" id="A0A640MJP4"/>
<organism evidence="1">
    <name type="scientific">Bacillus anthracis</name>
    <name type="common">anthrax bacterium</name>
    <dbReference type="NCBI Taxonomy" id="1392"/>
    <lineage>
        <taxon>Bacteria</taxon>
        <taxon>Bacillati</taxon>
        <taxon>Bacillota</taxon>
        <taxon>Bacilli</taxon>
        <taxon>Bacillales</taxon>
        <taxon>Bacillaceae</taxon>
        <taxon>Bacillus</taxon>
        <taxon>Bacillus cereus group</taxon>
    </lineage>
</organism>